<keyword evidence="4" id="KW-0456">Lyase</keyword>
<dbReference type="Proteomes" id="UP000269410">
    <property type="component" value="Unassembled WGS sequence"/>
</dbReference>
<evidence type="ECO:0000313" key="8">
    <source>
        <dbReference type="Proteomes" id="UP000269410"/>
    </source>
</evidence>
<reference evidence="7 8" key="1">
    <citation type="submission" date="2018-10" db="EMBL/GenBank/DDBJ databases">
        <title>Thermophilic Lithotrophy and Phototrophy in an Intertidal, Iron-rich, Geothermal Spring.</title>
        <authorList>
            <person name="Ward L.M."/>
            <person name="Idei A."/>
            <person name="Nakagawa M."/>
            <person name="Ueno Y."/>
            <person name="Fischer W."/>
            <person name="Mcglynn S.E."/>
        </authorList>
    </citation>
    <scope>NUCLEOTIDE SEQUENCE [LARGE SCALE GENOMIC DNA]</scope>
    <source>
        <strain evidence="7">J137</strain>
    </source>
</reference>
<dbReference type="AlphaFoldDB" id="A0A3M0YXP6"/>
<organism evidence="7 8">
    <name type="scientific">Candidatus Dojkabacteria bacterium</name>
    <dbReference type="NCBI Taxonomy" id="2099670"/>
    <lineage>
        <taxon>Bacteria</taxon>
        <taxon>Candidatus Dojkabacteria</taxon>
    </lineage>
</organism>
<sequence>MEVIETFKRYHRLVNFLSAAQIYLKENFELKEELTQDHIKTRVLGHWGTVPGINFVYGGLSYMLKKYEYLNILLVVGPGHGAPAILSNIYLEGTLGDINPKYRIGSEGMGNLIHDFSWPSGFDSHTSPKLPGSIHEGGELGYSLATAYGTVLENPELVTVCIVGDGEAETATLSASWQLNKFINPVKDGVVLPILHLNGYKISAPTIFSTLNDAEISNYFRGLGYNPIFVDQYTSDDIYIDFLQALIKSFEQIQVRKRNWASYNAVNPSIPIIILKTKKGWSGVKEFRGKKVEDNNISHGVPLKNPSKDLEEFFALRSWLRSYKIEELIDEKGIPHDDILSIFPEPSRRIGATKYAYKEGIKVNLPSVYDHELKFILPGHRSQSRMFELGQYLRDVFSLNSEGFMVFSPDESESNMLEPIFQVTGRRYIWPVRKHDENFSSDGRIIELLSENVLFSMMAGYLITGRQGVLISYEAFLNVISSQIDQFIKFIKQRKKEKFLKPMPSVNLVATSTLWRQEHNGFSHQNPTLINSLLTKYADFVTLFFPPDVNSLIVAMSQCLSSFDRVNYITACKRELPQWVSLSQAIKEFKRGYGHWQNLESMTAERMYDVVLVSIGDYQTNENYQASIILRKLAPSLRFKFININQISQNGLGSPFNPIDKSKEVHNVFERDVDVIFNFHGYPTAIQQLIYGTELAARSQIFGYVEQGSTTTPLNMQMLNKTSRYHIAIASIISASKFNKEINKYKHVLIDKIYDMMSEQSCNILKHGQDM</sequence>
<dbReference type="PROSITE" id="PS60002">
    <property type="entry name" value="PHOSPHOKETOLASE_1"/>
    <property type="match status" value="1"/>
</dbReference>
<dbReference type="EMBL" id="RFKV01000091">
    <property type="protein sequence ID" value="RMD76849.1"/>
    <property type="molecule type" value="Genomic_DNA"/>
</dbReference>
<feature type="domain" description="Xylulose 5-phosphate/Fructose 6-phosphate phosphoketolase C-terminal" evidence="5">
    <location>
        <begin position="573"/>
        <end position="771"/>
    </location>
</feature>
<dbReference type="SUPFAM" id="SSF52518">
    <property type="entry name" value="Thiamin diphosphate-binding fold (THDP-binding)"/>
    <property type="match status" value="2"/>
</dbReference>
<dbReference type="Pfam" id="PF09363">
    <property type="entry name" value="XFP_C"/>
    <property type="match status" value="1"/>
</dbReference>
<proteinExistence type="inferred from homology"/>
<evidence type="ECO:0000259" key="6">
    <source>
        <dbReference type="Pfam" id="PF09364"/>
    </source>
</evidence>
<dbReference type="PIRSF" id="PIRSF017245">
    <property type="entry name" value="Phosphoketolase"/>
    <property type="match status" value="1"/>
</dbReference>
<keyword evidence="3" id="KW-0786">Thiamine pyrophosphate</keyword>
<name>A0A3M0YXP6_9BACT</name>
<dbReference type="InterPro" id="IPR009014">
    <property type="entry name" value="Transketo_C/PFOR_II"/>
</dbReference>
<dbReference type="InterPro" id="IPR029061">
    <property type="entry name" value="THDP-binding"/>
</dbReference>
<dbReference type="InterPro" id="IPR019790">
    <property type="entry name" value="Xul5P/Fru6P_PKetolase_CS"/>
</dbReference>
<comment type="similarity">
    <text evidence="2">Belongs to the XFP family.</text>
</comment>
<dbReference type="Pfam" id="PF09364">
    <property type="entry name" value="XFP_N"/>
    <property type="match status" value="1"/>
</dbReference>
<dbReference type="InterPro" id="IPR018970">
    <property type="entry name" value="Xul5P/Fru6P_PKetolase_N"/>
</dbReference>
<dbReference type="Gene3D" id="3.40.50.970">
    <property type="match status" value="2"/>
</dbReference>
<dbReference type="Gene3D" id="3.40.50.920">
    <property type="match status" value="1"/>
</dbReference>
<evidence type="ECO:0000256" key="3">
    <source>
        <dbReference type="ARBA" id="ARBA00023052"/>
    </source>
</evidence>
<evidence type="ECO:0000259" key="5">
    <source>
        <dbReference type="Pfam" id="PF09363"/>
    </source>
</evidence>
<protein>
    <submittedName>
        <fullName evidence="7">Phosphoketolase family protein</fullName>
    </submittedName>
</protein>
<comment type="cofactor">
    <cofactor evidence="1">
        <name>thiamine diphosphate</name>
        <dbReference type="ChEBI" id="CHEBI:58937"/>
    </cofactor>
</comment>
<evidence type="ECO:0000256" key="1">
    <source>
        <dbReference type="ARBA" id="ARBA00001964"/>
    </source>
</evidence>
<dbReference type="GO" id="GO:0005975">
    <property type="term" value="P:carbohydrate metabolic process"/>
    <property type="evidence" value="ECO:0007669"/>
    <property type="project" value="InterPro"/>
</dbReference>
<dbReference type="PANTHER" id="PTHR31273:SF0">
    <property type="entry name" value="PHOSPHOKETOLASE-RELATED"/>
    <property type="match status" value="1"/>
</dbReference>
<accession>A0A3M0YXP6</accession>
<dbReference type="GO" id="GO:0016832">
    <property type="term" value="F:aldehyde-lyase activity"/>
    <property type="evidence" value="ECO:0007669"/>
    <property type="project" value="InterPro"/>
</dbReference>
<evidence type="ECO:0000313" key="7">
    <source>
        <dbReference type="EMBL" id="RMD76849.1"/>
    </source>
</evidence>
<dbReference type="InterPro" id="IPR018969">
    <property type="entry name" value="Xul5P/Fru6P_PKetolase_C"/>
</dbReference>
<evidence type="ECO:0000256" key="4">
    <source>
        <dbReference type="ARBA" id="ARBA00023239"/>
    </source>
</evidence>
<gene>
    <name evidence="7" type="ORF">D6810_02820</name>
</gene>
<feature type="domain" description="Xylulose 5-phosphate/Fructose 6-phosphate phosphoketolase N-terminal" evidence="6">
    <location>
        <begin position="3"/>
        <end position="358"/>
    </location>
</feature>
<dbReference type="Pfam" id="PF03894">
    <property type="entry name" value="XFP"/>
    <property type="match status" value="1"/>
</dbReference>
<dbReference type="InterPro" id="IPR005593">
    <property type="entry name" value="Xul5P/Fru6P_PKetolase"/>
</dbReference>
<dbReference type="PANTHER" id="PTHR31273">
    <property type="entry name" value="PHOSPHOKETOLASE-RELATED"/>
    <property type="match status" value="1"/>
</dbReference>
<evidence type="ECO:0000256" key="2">
    <source>
        <dbReference type="ARBA" id="ARBA00005623"/>
    </source>
</evidence>
<comment type="caution">
    <text evidence="7">The sequence shown here is derived from an EMBL/GenBank/DDBJ whole genome shotgun (WGS) entry which is preliminary data.</text>
</comment>